<reference evidence="2" key="1">
    <citation type="submission" date="2022-09" db="EMBL/GenBank/DDBJ databases">
        <title>Haloadaptaus new haloarchaeum isolated from saline soil.</title>
        <authorList>
            <person name="Duran-Viseras A."/>
            <person name="Sanchez-Porro C."/>
            <person name="Ventosa A."/>
        </authorList>
    </citation>
    <scope>NUCLEOTIDE SEQUENCE</scope>
    <source>
        <strain evidence="2">F3-133</strain>
    </source>
</reference>
<name>A0A9Q4C4M8_9EURY</name>
<sequence length="64" mass="7385">MSESTDTAELGRRLLQRSRTEPLRSKMEGFAKRHGKTDQDLKDLRRNGGKDLSEIVDEGRQERV</sequence>
<dbReference type="EMBL" id="RKLV01000006">
    <property type="protein sequence ID" value="MCX2819071.1"/>
    <property type="molecule type" value="Genomic_DNA"/>
</dbReference>
<dbReference type="AlphaFoldDB" id="A0A9Q4C4M8"/>
<dbReference type="RefSeq" id="WP_266087027.1">
    <property type="nucleotide sequence ID" value="NZ_RKLV01000006.1"/>
</dbReference>
<proteinExistence type="predicted"/>
<feature type="compositionally biased region" description="Basic and acidic residues" evidence="1">
    <location>
        <begin position="18"/>
        <end position="64"/>
    </location>
</feature>
<keyword evidence="3" id="KW-1185">Reference proteome</keyword>
<evidence type="ECO:0000313" key="3">
    <source>
        <dbReference type="Proteomes" id="UP001149411"/>
    </source>
</evidence>
<accession>A0A9Q4C4M8</accession>
<protein>
    <submittedName>
        <fullName evidence="2">Uncharacterized protein</fullName>
    </submittedName>
</protein>
<evidence type="ECO:0000256" key="1">
    <source>
        <dbReference type="SAM" id="MobiDB-lite"/>
    </source>
</evidence>
<comment type="caution">
    <text evidence="2">The sequence shown here is derived from an EMBL/GenBank/DDBJ whole genome shotgun (WGS) entry which is preliminary data.</text>
</comment>
<evidence type="ECO:0000313" key="2">
    <source>
        <dbReference type="EMBL" id="MCX2819071.1"/>
    </source>
</evidence>
<feature type="region of interest" description="Disordered" evidence="1">
    <location>
        <begin position="1"/>
        <end position="64"/>
    </location>
</feature>
<gene>
    <name evidence="2" type="ORF">EGH25_06865</name>
</gene>
<organism evidence="2 3">
    <name type="scientific">Halorutilus salinus</name>
    <dbReference type="NCBI Taxonomy" id="2487751"/>
    <lineage>
        <taxon>Archaea</taxon>
        <taxon>Methanobacteriati</taxon>
        <taxon>Methanobacteriota</taxon>
        <taxon>Stenosarchaea group</taxon>
        <taxon>Halobacteria</taxon>
        <taxon>Halorutilales</taxon>
        <taxon>Halorutilaceae</taxon>
        <taxon>Halorutilus</taxon>
    </lineage>
</organism>
<dbReference type="Proteomes" id="UP001149411">
    <property type="component" value="Unassembled WGS sequence"/>
</dbReference>